<protein>
    <submittedName>
        <fullName evidence="6">Sigma factor-like helix-turn-helix DNA-binding protein</fullName>
    </submittedName>
</protein>
<dbReference type="InterPro" id="IPR013249">
    <property type="entry name" value="RNA_pol_sigma70_r4_t2"/>
</dbReference>
<proteinExistence type="inferred from homology"/>
<keyword evidence="3" id="KW-0731">Sigma factor</keyword>
<accession>A0ABT5SLH3</accession>
<organism evidence="6 7">
    <name type="scientific">Microbacterium thalli</name>
    <dbReference type="NCBI Taxonomy" id="3027921"/>
    <lineage>
        <taxon>Bacteria</taxon>
        <taxon>Bacillati</taxon>
        <taxon>Actinomycetota</taxon>
        <taxon>Actinomycetes</taxon>
        <taxon>Micrococcales</taxon>
        <taxon>Microbacteriaceae</taxon>
        <taxon>Microbacterium</taxon>
    </lineage>
</organism>
<dbReference type="EMBL" id="JAQZCI010000002">
    <property type="protein sequence ID" value="MDD7962867.1"/>
    <property type="molecule type" value="Genomic_DNA"/>
</dbReference>
<comment type="caution">
    <text evidence="6">The sequence shown here is derived from an EMBL/GenBank/DDBJ whole genome shotgun (WGS) entry which is preliminary data.</text>
</comment>
<gene>
    <name evidence="6" type="ORF">PUW80_10985</name>
</gene>
<comment type="similarity">
    <text evidence="1">Belongs to the sigma-70 factor family. ECF subfamily.</text>
</comment>
<keyword evidence="2" id="KW-0805">Transcription regulation</keyword>
<keyword evidence="4" id="KW-0804">Transcription</keyword>
<dbReference type="RefSeq" id="WP_274264650.1">
    <property type="nucleotide sequence ID" value="NZ_JAQZCI010000002.1"/>
</dbReference>
<evidence type="ECO:0000259" key="5">
    <source>
        <dbReference type="Pfam" id="PF08281"/>
    </source>
</evidence>
<evidence type="ECO:0000256" key="1">
    <source>
        <dbReference type="ARBA" id="ARBA00010641"/>
    </source>
</evidence>
<dbReference type="InterPro" id="IPR013324">
    <property type="entry name" value="RNA_pol_sigma_r3/r4-like"/>
</dbReference>
<evidence type="ECO:0000256" key="3">
    <source>
        <dbReference type="ARBA" id="ARBA00023082"/>
    </source>
</evidence>
<dbReference type="Gene3D" id="1.10.10.10">
    <property type="entry name" value="Winged helix-like DNA-binding domain superfamily/Winged helix DNA-binding domain"/>
    <property type="match status" value="1"/>
</dbReference>
<evidence type="ECO:0000313" key="6">
    <source>
        <dbReference type="EMBL" id="MDD7962867.1"/>
    </source>
</evidence>
<dbReference type="InterPro" id="IPR036388">
    <property type="entry name" value="WH-like_DNA-bd_sf"/>
</dbReference>
<reference evidence="6 7" key="1">
    <citation type="submission" date="2023-02" db="EMBL/GenBank/DDBJ databases">
        <title>Study of novel species of the Microbacterium genus.</title>
        <authorList>
            <person name="Arroyo-Herrera I."/>
            <person name="Roman-Ponce B."/>
            <person name="Vasquez-Murrieta M.S."/>
        </authorList>
    </citation>
    <scope>NUCLEOTIDE SEQUENCE [LARGE SCALE GENOMIC DNA]</scope>
    <source>
        <strain evidence="6 7">NE1TT3</strain>
    </source>
</reference>
<dbReference type="Pfam" id="PF08281">
    <property type="entry name" value="Sigma70_r4_2"/>
    <property type="match status" value="1"/>
</dbReference>
<evidence type="ECO:0000256" key="4">
    <source>
        <dbReference type="ARBA" id="ARBA00023163"/>
    </source>
</evidence>
<keyword evidence="7" id="KW-1185">Reference proteome</keyword>
<evidence type="ECO:0000256" key="2">
    <source>
        <dbReference type="ARBA" id="ARBA00023015"/>
    </source>
</evidence>
<name>A0ABT5SLH3_9MICO</name>
<sequence>MLLYTWADLDYASIAEAMQVPVGTVRSRLNRARRHIRRAAALITVEGEGSHGRTHTAPQHS</sequence>
<dbReference type="SUPFAM" id="SSF88659">
    <property type="entry name" value="Sigma3 and sigma4 domains of RNA polymerase sigma factors"/>
    <property type="match status" value="1"/>
</dbReference>
<dbReference type="Proteomes" id="UP001218170">
    <property type="component" value="Unassembled WGS sequence"/>
</dbReference>
<evidence type="ECO:0000313" key="7">
    <source>
        <dbReference type="Proteomes" id="UP001218170"/>
    </source>
</evidence>
<feature type="domain" description="RNA polymerase sigma factor 70 region 4 type 2" evidence="5">
    <location>
        <begin position="2"/>
        <end position="36"/>
    </location>
</feature>